<dbReference type="PROSITE" id="PS51186">
    <property type="entry name" value="GNAT"/>
    <property type="match status" value="1"/>
</dbReference>
<dbReference type="InterPro" id="IPR000182">
    <property type="entry name" value="GNAT_dom"/>
</dbReference>
<dbReference type="InterPro" id="IPR016181">
    <property type="entry name" value="Acyl_CoA_acyltransferase"/>
</dbReference>
<dbReference type="PANTHER" id="PTHR43072:SF23">
    <property type="entry name" value="UPF0039 PROTEIN C11D3.02C"/>
    <property type="match status" value="1"/>
</dbReference>
<dbReference type="Gene3D" id="3.40.630.30">
    <property type="match status" value="1"/>
</dbReference>
<evidence type="ECO:0000256" key="2">
    <source>
        <dbReference type="ARBA" id="ARBA00023315"/>
    </source>
</evidence>
<organism evidence="4 5">
    <name type="scientific">Levilactobacillus brevis</name>
    <name type="common">Lactobacillus brevis</name>
    <dbReference type="NCBI Taxonomy" id="1580"/>
    <lineage>
        <taxon>Bacteria</taxon>
        <taxon>Bacillati</taxon>
        <taxon>Bacillota</taxon>
        <taxon>Bacilli</taxon>
        <taxon>Lactobacillales</taxon>
        <taxon>Lactobacillaceae</taxon>
        <taxon>Levilactobacillus</taxon>
    </lineage>
</organism>
<proteinExistence type="predicted"/>
<feature type="domain" description="N-acetyltransferase" evidence="3">
    <location>
        <begin position="5"/>
        <end position="157"/>
    </location>
</feature>
<keyword evidence="2" id="KW-0012">Acyltransferase</keyword>
<name>A0A2A3U0S8_LEVBR</name>
<dbReference type="GO" id="GO:0016747">
    <property type="term" value="F:acyltransferase activity, transferring groups other than amino-acyl groups"/>
    <property type="evidence" value="ECO:0007669"/>
    <property type="project" value="InterPro"/>
</dbReference>
<protein>
    <submittedName>
        <fullName evidence="4">N-acetyltransferase</fullName>
    </submittedName>
</protein>
<dbReference type="OrthoDB" id="9798006at2"/>
<accession>A0A2A3U0S8</accession>
<dbReference type="Pfam" id="PF13302">
    <property type="entry name" value="Acetyltransf_3"/>
    <property type="match status" value="1"/>
</dbReference>
<evidence type="ECO:0000313" key="4">
    <source>
        <dbReference type="EMBL" id="PBQ24671.1"/>
    </source>
</evidence>
<dbReference type="EMBL" id="NVYO01000001">
    <property type="protein sequence ID" value="PBQ24671.1"/>
    <property type="molecule type" value="Genomic_DNA"/>
</dbReference>
<dbReference type="SUPFAM" id="SSF55729">
    <property type="entry name" value="Acyl-CoA N-acyltransferases (Nat)"/>
    <property type="match status" value="1"/>
</dbReference>
<dbReference type="CDD" id="cd04301">
    <property type="entry name" value="NAT_SF"/>
    <property type="match status" value="1"/>
</dbReference>
<dbReference type="Proteomes" id="UP000217918">
    <property type="component" value="Unassembled WGS sequence"/>
</dbReference>
<evidence type="ECO:0000256" key="1">
    <source>
        <dbReference type="ARBA" id="ARBA00022679"/>
    </source>
</evidence>
<dbReference type="PANTHER" id="PTHR43072">
    <property type="entry name" value="N-ACETYLTRANSFERASE"/>
    <property type="match status" value="1"/>
</dbReference>
<evidence type="ECO:0000259" key="3">
    <source>
        <dbReference type="PROSITE" id="PS51186"/>
    </source>
</evidence>
<sequence>MAMPATFRLITAADEAQVVAIYNQAIATKGSTADLTPLTVAQRQPWFQEFSPDHFPLWVIETTAGIVGYVGLEPYSDRQAYAQTAEIAIYLSADAQGQHLGTQALNWVESQAPALKVTTIISRIFGHNQASRHLFEKFGYEHWGHLPEIADMQGFMADLEVYGKHLS</sequence>
<reference evidence="4 5" key="1">
    <citation type="submission" date="2017-09" db="EMBL/GenBank/DDBJ databases">
        <title>Genome sequence of Lactobacillus brevis D7.</title>
        <authorList>
            <person name="Kwon M.-S."/>
            <person name="Lim S.K."/>
            <person name="Choi H.-J."/>
        </authorList>
    </citation>
    <scope>NUCLEOTIDE SEQUENCE [LARGE SCALE GENOMIC DNA]</scope>
    <source>
        <strain evidence="4 5">D7</strain>
    </source>
</reference>
<evidence type="ECO:0000313" key="5">
    <source>
        <dbReference type="Proteomes" id="UP000217918"/>
    </source>
</evidence>
<comment type="caution">
    <text evidence="4">The sequence shown here is derived from an EMBL/GenBank/DDBJ whole genome shotgun (WGS) entry which is preliminary data.</text>
</comment>
<dbReference type="AlphaFoldDB" id="A0A2A3U0S8"/>
<keyword evidence="1 4" id="KW-0808">Transferase</keyword>
<gene>
    <name evidence="4" type="ORF">CNR29_11835</name>
</gene>